<feature type="binding site" evidence="9">
    <location>
        <position position="212"/>
    </location>
    <ligand>
        <name>NADPH</name>
        <dbReference type="ChEBI" id="CHEBI:57783"/>
    </ligand>
</feature>
<evidence type="ECO:0000256" key="2">
    <source>
        <dbReference type="ARBA" id="ARBA00006825"/>
    </source>
</evidence>
<feature type="binding site" evidence="9">
    <location>
        <position position="132"/>
    </location>
    <ligand>
        <name>1-deoxy-D-xylulose 5-phosphate</name>
        <dbReference type="ChEBI" id="CHEBI:57792"/>
    </ligand>
</feature>
<comment type="function">
    <text evidence="9">Catalyzes the NADPH-dependent rearrangement and reduction of 1-deoxy-D-xylulose-5-phosphate (DXP) to 2-C-methyl-D-erythritol 4-phosphate (MEP).</text>
</comment>
<dbReference type="Gene3D" id="3.40.50.720">
    <property type="entry name" value="NAD(P)-binding Rossmann-like Domain"/>
    <property type="match status" value="1"/>
</dbReference>
<comment type="caution">
    <text evidence="13">The sequence shown here is derived from an EMBL/GenBank/DDBJ whole genome shotgun (WGS) entry which is preliminary data.</text>
</comment>
<dbReference type="InterPro" id="IPR026877">
    <property type="entry name" value="DXPR_C"/>
</dbReference>
<evidence type="ECO:0000256" key="4">
    <source>
        <dbReference type="ARBA" id="ARBA00022857"/>
    </source>
</evidence>
<dbReference type="SUPFAM" id="SSF69055">
    <property type="entry name" value="1-deoxy-D-xylulose-5-phosphate reductoisomerase, C-terminal domain"/>
    <property type="match status" value="1"/>
</dbReference>
<dbReference type="InterPro" id="IPR036169">
    <property type="entry name" value="DXPR_C_sf"/>
</dbReference>
<feature type="binding site" evidence="9">
    <location>
        <position position="131"/>
    </location>
    <ligand>
        <name>NADPH</name>
        <dbReference type="ChEBI" id="CHEBI:57783"/>
    </ligand>
</feature>
<dbReference type="InterPro" id="IPR036291">
    <property type="entry name" value="NAD(P)-bd_dom_sf"/>
</dbReference>
<keyword evidence="7 9" id="KW-0414">Isoprene biosynthesis</keyword>
<feature type="binding site" evidence="9">
    <location>
        <position position="133"/>
    </location>
    <ligand>
        <name>NADPH</name>
        <dbReference type="ChEBI" id="CHEBI:57783"/>
    </ligand>
</feature>
<dbReference type="EMBL" id="WWEQ01000048">
    <property type="protein sequence ID" value="MYM20353.1"/>
    <property type="molecule type" value="Genomic_DNA"/>
</dbReference>
<dbReference type="PIRSF" id="PIRSF006205">
    <property type="entry name" value="Dxp_reductismrs"/>
    <property type="match status" value="1"/>
</dbReference>
<dbReference type="FunFam" id="3.40.50.720:FF:000045">
    <property type="entry name" value="1-deoxy-D-xylulose 5-phosphate reductoisomerase"/>
    <property type="match status" value="1"/>
</dbReference>
<comment type="caution">
    <text evidence="9">Lacks conserved residue(s) required for the propagation of feature annotation.</text>
</comment>
<feature type="binding site" evidence="9">
    <location>
        <position position="158"/>
    </location>
    <ligand>
        <name>1-deoxy-D-xylulose 5-phosphate</name>
        <dbReference type="ChEBI" id="CHEBI:57792"/>
    </ligand>
</feature>
<feature type="binding site" evidence="9">
    <location>
        <position position="38"/>
    </location>
    <ligand>
        <name>NADPH</name>
        <dbReference type="ChEBI" id="CHEBI:57783"/>
    </ligand>
</feature>
<feature type="domain" description="DXP reductoisomerase C-terminal" evidence="12">
    <location>
        <begin position="269"/>
        <end position="383"/>
    </location>
</feature>
<sequence length="400" mass="40575">MDVRDLSVLGATGSVGRQALDVARRNPGRFRVRGLAAGSDAAGLAALAVEFGVEAIALAVGSREVARAALARAAAAQSVPDPVREILVGPDAAAQLAARPADIVLNAVTGAVGLGATLAALDAGTDVALANKESLIIGGELVLAAARATGARLLPVDSEHSALWQCLRAGARGEVDRLVITASGGPFRGMDRAQLEAVTPAQALAHPTWDMGAVITTNSATLVNKGLEVIEAHLLFGIAYGDIDVVVHPQSQIHSMVQFRDGATIAQVSPPDMRLPIAYALGLEERIPGAAPANDWSAAQEWTFEAVDHAAFPALGLAIAAGRRGGTAPAAYNAANEVLVEAFHAGAVSFPQIADGLAAVLTQHADAEATRASVLAADASARAAAAAWARTADENGRGAA</sequence>
<evidence type="ECO:0000256" key="3">
    <source>
        <dbReference type="ARBA" id="ARBA00022723"/>
    </source>
</evidence>
<comment type="pathway">
    <text evidence="1 9">Isoprenoid biosynthesis; isopentenyl diphosphate biosynthesis via DXP pathway; isopentenyl diphosphate from 1-deoxy-D-xylulose 5-phosphate: step 1/6.</text>
</comment>
<dbReference type="UniPathway" id="UPA00056">
    <property type="reaction ID" value="UER00092"/>
</dbReference>
<dbReference type="GO" id="GO:0051484">
    <property type="term" value="P:isopentenyl diphosphate biosynthetic process, methylerythritol 4-phosphate pathway involved in terpenoid biosynthetic process"/>
    <property type="evidence" value="ECO:0007669"/>
    <property type="project" value="TreeGrafter"/>
</dbReference>
<accession>A0A6N9H8L6</accession>
<protein>
    <recommendedName>
        <fullName evidence="9">1-deoxy-D-xylulose 5-phosphate reductoisomerase</fullName>
        <shortName evidence="9">DXP reductoisomerase</shortName>
        <ecNumber evidence="9">1.1.1.267</ecNumber>
    </recommendedName>
    <alternativeName>
        <fullName evidence="9">1-deoxyxylulose-5-phosphate reductoisomerase</fullName>
    </alternativeName>
    <alternativeName>
        <fullName evidence="9">2-C-methyl-D-erythritol 4-phosphate synthase</fullName>
    </alternativeName>
</protein>
<dbReference type="GO" id="GO:0030604">
    <property type="term" value="F:1-deoxy-D-xylulose-5-phosphate reductoisomerase activity"/>
    <property type="evidence" value="ECO:0007669"/>
    <property type="project" value="UniProtKB-UniRule"/>
</dbReference>
<feature type="binding site" evidence="9">
    <location>
        <position position="159"/>
    </location>
    <ligand>
        <name>Mn(2+)</name>
        <dbReference type="ChEBI" id="CHEBI:29035"/>
    </ligand>
</feature>
<name>A0A6N9H8L6_9MICO</name>
<evidence type="ECO:0000259" key="11">
    <source>
        <dbReference type="Pfam" id="PF08436"/>
    </source>
</evidence>
<dbReference type="Pfam" id="PF08436">
    <property type="entry name" value="DXP_redisom_C"/>
    <property type="match status" value="1"/>
</dbReference>
<dbReference type="Proteomes" id="UP000469215">
    <property type="component" value="Unassembled WGS sequence"/>
</dbReference>
<dbReference type="GO" id="GO:0016853">
    <property type="term" value="F:isomerase activity"/>
    <property type="evidence" value="ECO:0007669"/>
    <property type="project" value="UniProtKB-KW"/>
</dbReference>
<dbReference type="RefSeq" id="WP_160953772.1">
    <property type="nucleotide sequence ID" value="NZ_WWEQ01000048.1"/>
</dbReference>
<dbReference type="AlphaFoldDB" id="A0A6N9H8L6"/>
<feature type="binding site" evidence="9">
    <location>
        <position position="15"/>
    </location>
    <ligand>
        <name>NADPH</name>
        <dbReference type="ChEBI" id="CHEBI:57783"/>
    </ligand>
</feature>
<evidence type="ECO:0000313" key="14">
    <source>
        <dbReference type="Proteomes" id="UP000469215"/>
    </source>
</evidence>
<evidence type="ECO:0000256" key="6">
    <source>
        <dbReference type="ARBA" id="ARBA00023211"/>
    </source>
</evidence>
<feature type="binding site" evidence="9">
    <location>
        <position position="228"/>
    </location>
    <ligand>
        <name>Mn(2+)</name>
        <dbReference type="ChEBI" id="CHEBI:29035"/>
    </ligand>
</feature>
<dbReference type="SUPFAM" id="SSF55347">
    <property type="entry name" value="Glyceraldehyde-3-phosphate dehydrogenase-like, C-terminal domain"/>
    <property type="match status" value="1"/>
</dbReference>
<keyword evidence="4 9" id="KW-0521">NADP</keyword>
<dbReference type="PANTHER" id="PTHR30525:SF0">
    <property type="entry name" value="1-DEOXY-D-XYLULOSE 5-PHOSPHATE REDUCTOISOMERASE, CHLOROPLASTIC"/>
    <property type="match status" value="1"/>
</dbReference>
<feature type="binding site" evidence="9">
    <location>
        <position position="219"/>
    </location>
    <ligand>
        <name>1-deoxy-D-xylulose 5-phosphate</name>
        <dbReference type="ChEBI" id="CHEBI:57792"/>
    </ligand>
</feature>
<evidence type="ECO:0000256" key="7">
    <source>
        <dbReference type="ARBA" id="ARBA00023229"/>
    </source>
</evidence>
<gene>
    <name evidence="9" type="primary">dxr</name>
    <name evidence="13" type="ORF">GSY69_10350</name>
</gene>
<dbReference type="Pfam" id="PF02670">
    <property type="entry name" value="DXP_reductoisom"/>
    <property type="match status" value="1"/>
</dbReference>
<dbReference type="InterPro" id="IPR013512">
    <property type="entry name" value="DXP_reductoisomerase_N"/>
</dbReference>
<evidence type="ECO:0000256" key="1">
    <source>
        <dbReference type="ARBA" id="ARBA00005094"/>
    </source>
</evidence>
<feature type="binding site" evidence="9">
    <location>
        <position position="12"/>
    </location>
    <ligand>
        <name>NADPH</name>
        <dbReference type="ChEBI" id="CHEBI:57783"/>
    </ligand>
</feature>
<organism evidence="13 14">
    <name type="scientific">Brevibacterium rongguiense</name>
    <dbReference type="NCBI Taxonomy" id="2695267"/>
    <lineage>
        <taxon>Bacteria</taxon>
        <taxon>Bacillati</taxon>
        <taxon>Actinomycetota</taxon>
        <taxon>Actinomycetes</taxon>
        <taxon>Micrococcales</taxon>
        <taxon>Brevibacteriaceae</taxon>
        <taxon>Brevibacterium</taxon>
    </lineage>
</organism>
<dbReference type="GO" id="GO:0030145">
    <property type="term" value="F:manganese ion binding"/>
    <property type="evidence" value="ECO:0007669"/>
    <property type="project" value="TreeGrafter"/>
</dbReference>
<keyword evidence="5 9" id="KW-0560">Oxidoreductase</keyword>
<reference evidence="13 14" key="1">
    <citation type="submission" date="2020-01" db="EMBL/GenBank/DDBJ databases">
        <authorList>
            <person name="Deng T."/>
        </authorList>
    </citation>
    <scope>NUCLEOTIDE SEQUENCE [LARGE SCALE GENOMIC DNA]</scope>
    <source>
        <strain evidence="13 14">5221</strain>
    </source>
</reference>
<feature type="binding site" evidence="9">
    <location>
        <position position="228"/>
    </location>
    <ligand>
        <name>1-deoxy-D-xylulose 5-phosphate</name>
        <dbReference type="ChEBI" id="CHEBI:57792"/>
    </ligand>
</feature>
<feature type="binding site" evidence="9">
    <location>
        <position position="14"/>
    </location>
    <ligand>
        <name>NADPH</name>
        <dbReference type="ChEBI" id="CHEBI:57783"/>
    </ligand>
</feature>
<dbReference type="NCBIfam" id="TIGR00243">
    <property type="entry name" value="Dxr"/>
    <property type="match status" value="1"/>
</dbReference>
<dbReference type="Gene3D" id="1.10.1740.10">
    <property type="match status" value="1"/>
</dbReference>
<feature type="binding site" evidence="9">
    <location>
        <position position="183"/>
    </location>
    <ligand>
        <name>1-deoxy-D-xylulose 5-phosphate</name>
        <dbReference type="ChEBI" id="CHEBI:57792"/>
    </ligand>
</feature>
<feature type="domain" description="1-deoxy-D-xylulose 5-phosphate reductoisomerase C-terminal" evidence="11">
    <location>
        <begin position="153"/>
        <end position="236"/>
    </location>
</feature>
<dbReference type="HAMAP" id="MF_00183">
    <property type="entry name" value="DXP_reductoisom"/>
    <property type="match status" value="1"/>
</dbReference>
<evidence type="ECO:0000259" key="10">
    <source>
        <dbReference type="Pfam" id="PF02670"/>
    </source>
</evidence>
<comment type="similarity">
    <text evidence="2 9">Belongs to the DXR family.</text>
</comment>
<keyword evidence="3 9" id="KW-0479">Metal-binding</keyword>
<keyword evidence="14" id="KW-1185">Reference proteome</keyword>
<dbReference type="EC" id="1.1.1.267" evidence="9"/>
<feature type="binding site" evidence="9">
    <location>
        <position position="13"/>
    </location>
    <ligand>
        <name>NADPH</name>
        <dbReference type="ChEBI" id="CHEBI:57783"/>
    </ligand>
</feature>
<evidence type="ECO:0000256" key="9">
    <source>
        <dbReference type="HAMAP-Rule" id="MF_00183"/>
    </source>
</evidence>
<keyword evidence="6 9" id="KW-0464">Manganese</keyword>
<keyword evidence="13" id="KW-0413">Isomerase</keyword>
<keyword evidence="9" id="KW-0460">Magnesium</keyword>
<feature type="domain" description="1-deoxy-D-xylulose 5-phosphate reductoisomerase N-terminal" evidence="10">
    <location>
        <begin position="6"/>
        <end position="139"/>
    </location>
</feature>
<feature type="binding site" evidence="9">
    <location>
        <position position="224"/>
    </location>
    <ligand>
        <name>1-deoxy-D-xylulose 5-phosphate</name>
        <dbReference type="ChEBI" id="CHEBI:57792"/>
    </ligand>
</feature>
<proteinExistence type="inferred from homology"/>
<evidence type="ECO:0000256" key="5">
    <source>
        <dbReference type="ARBA" id="ARBA00023002"/>
    </source>
</evidence>
<dbReference type="SUPFAM" id="SSF51735">
    <property type="entry name" value="NAD(P)-binding Rossmann-fold domains"/>
    <property type="match status" value="1"/>
</dbReference>
<comment type="catalytic activity">
    <reaction evidence="8">
        <text>2-C-methyl-D-erythritol 4-phosphate + NADP(+) = 1-deoxy-D-xylulose 5-phosphate + NADPH + H(+)</text>
        <dbReference type="Rhea" id="RHEA:13717"/>
        <dbReference type="ChEBI" id="CHEBI:15378"/>
        <dbReference type="ChEBI" id="CHEBI:57783"/>
        <dbReference type="ChEBI" id="CHEBI:57792"/>
        <dbReference type="ChEBI" id="CHEBI:58262"/>
        <dbReference type="ChEBI" id="CHEBI:58349"/>
        <dbReference type="EC" id="1.1.1.267"/>
    </reaction>
    <physiologicalReaction direction="right-to-left" evidence="8">
        <dbReference type="Rhea" id="RHEA:13719"/>
    </physiologicalReaction>
</comment>
<dbReference type="InterPro" id="IPR013644">
    <property type="entry name" value="DXP_reductoisomerase_C"/>
</dbReference>
<dbReference type="InterPro" id="IPR003821">
    <property type="entry name" value="DXP_reductoisomerase"/>
</dbReference>
<dbReference type="Pfam" id="PF13288">
    <property type="entry name" value="DXPR_C"/>
    <property type="match status" value="1"/>
</dbReference>
<dbReference type="PANTHER" id="PTHR30525">
    <property type="entry name" value="1-DEOXY-D-XYLULOSE 5-PHOSPHATE REDUCTOISOMERASE"/>
    <property type="match status" value="1"/>
</dbReference>
<evidence type="ECO:0000313" key="13">
    <source>
        <dbReference type="EMBL" id="MYM20353.1"/>
    </source>
</evidence>
<dbReference type="GO" id="GO:0070402">
    <property type="term" value="F:NADPH binding"/>
    <property type="evidence" value="ECO:0007669"/>
    <property type="project" value="InterPro"/>
</dbReference>
<feature type="binding site" evidence="9">
    <location>
        <position position="206"/>
    </location>
    <ligand>
        <name>1-deoxy-D-xylulose 5-phosphate</name>
        <dbReference type="ChEBI" id="CHEBI:57792"/>
    </ligand>
</feature>
<evidence type="ECO:0000259" key="12">
    <source>
        <dbReference type="Pfam" id="PF13288"/>
    </source>
</evidence>
<feature type="binding site" evidence="9">
    <location>
        <position position="157"/>
    </location>
    <ligand>
        <name>Mn(2+)</name>
        <dbReference type="ChEBI" id="CHEBI:29035"/>
    </ligand>
</feature>
<evidence type="ECO:0000256" key="8">
    <source>
        <dbReference type="ARBA" id="ARBA00048543"/>
    </source>
</evidence>
<comment type="cofactor">
    <cofactor evidence="9">
        <name>Mg(2+)</name>
        <dbReference type="ChEBI" id="CHEBI:18420"/>
    </cofactor>
    <cofactor evidence="9">
        <name>Mn(2+)</name>
        <dbReference type="ChEBI" id="CHEBI:29035"/>
    </cofactor>
</comment>
<feature type="binding site" evidence="9">
    <location>
        <position position="159"/>
    </location>
    <ligand>
        <name>1-deoxy-D-xylulose 5-phosphate</name>
        <dbReference type="ChEBI" id="CHEBI:57792"/>
    </ligand>
</feature>
<feature type="binding site" evidence="9">
    <location>
        <position position="225"/>
    </location>
    <ligand>
        <name>1-deoxy-D-xylulose 5-phosphate</name>
        <dbReference type="ChEBI" id="CHEBI:57792"/>
    </ligand>
</feature>